<name>A0A9Q4HW44_MEDGN</name>
<proteinExistence type="predicted"/>
<reference evidence="1" key="1">
    <citation type="submission" date="2022-11" db="EMBL/GenBank/DDBJ databases">
        <title>Temperate bacteriophages infecting mucin-degrading bacterium Ruminococcus gnavus from the human gut.</title>
        <authorList>
            <person name="Buttimer C."/>
        </authorList>
    </citation>
    <scope>NUCLEOTIDE SEQUENCE</scope>
    <source>
        <strain evidence="1">CCUG 49994</strain>
    </source>
</reference>
<dbReference type="EMBL" id="JAPRAY010000003">
    <property type="protein sequence ID" value="MCZ0666497.1"/>
    <property type="molecule type" value="Genomic_DNA"/>
</dbReference>
<dbReference type="RefSeq" id="WP_268803346.1">
    <property type="nucleotide sequence ID" value="NZ_JAPRAY010000003.1"/>
</dbReference>
<comment type="caution">
    <text evidence="1">The sequence shown here is derived from an EMBL/GenBank/DDBJ whole genome shotgun (WGS) entry which is preliminary data.</text>
</comment>
<dbReference type="AlphaFoldDB" id="A0A9Q4HW44"/>
<protein>
    <submittedName>
        <fullName evidence="1">Uncharacterized protein</fullName>
    </submittedName>
</protein>
<accession>A0A9Q4HW44</accession>
<evidence type="ECO:0000313" key="1">
    <source>
        <dbReference type="EMBL" id="MCZ0666497.1"/>
    </source>
</evidence>
<gene>
    <name evidence="1" type="ORF">OZZ17_02955</name>
</gene>
<organism evidence="1 2">
    <name type="scientific">Mediterraneibacter gnavus</name>
    <name type="common">Ruminococcus gnavus</name>
    <dbReference type="NCBI Taxonomy" id="33038"/>
    <lineage>
        <taxon>Bacteria</taxon>
        <taxon>Bacillati</taxon>
        <taxon>Bacillota</taxon>
        <taxon>Clostridia</taxon>
        <taxon>Lachnospirales</taxon>
        <taxon>Lachnospiraceae</taxon>
        <taxon>Mediterraneibacter</taxon>
    </lineage>
</organism>
<dbReference type="Proteomes" id="UP001079535">
    <property type="component" value="Unassembled WGS sequence"/>
</dbReference>
<sequence>MKRGTTLKVICNDTTYIGILYMFEEHGKDSWFVLSDYIIEENGNAYDSSKSNFPCKIAINLNDAKRIELYYGNTE</sequence>
<evidence type="ECO:0000313" key="2">
    <source>
        <dbReference type="Proteomes" id="UP001079535"/>
    </source>
</evidence>